<sequence>MAPIKINIKIINEVYRKTETIATDEGGNVFMRGVNAMCAKAQQALLDSHRAGVTDVVGRNLIEDLMQGSTVTLLSISQEKETLLPQGPSLKWKAAQDGEVVAIVDTKSAKFLDLGKFRSISSPAALSLLGRSCATAGLSEREVTMEWVLRCERAVLISCFQSEVTLSKEEARALSWMLSYDPGGHDLPVTNKVGAMARGLRPFVTMLATHFGVFHDLAYQGAFETYSEVETLSENLAMGDHPVGTTFVLTNPGLYSDTDTSPRSQALWLHLTTKCGKTIVHGGELVENWIHGVGVCRCWVYVGGLEHTMIVAVANFSWAAASRLDGTTDNIITYITATLPLTLNPNTPHPLPPLSCHRYSPPNSDSYLIRFCSNLLNSRLFSSRCMYLQVNVTNYCRSRNLSMSLLASITPVMPPSPASLRSLSNSCLTEVHIYSALTLLRRCLGAPSHATVTVSPDARAASDKATSSALPIRVPMTRILTCLGVSAIASHIENKNKFSKRVIIEFIFVEFSLNFLGIIWGRRCGTPSVNLIFLIFIIFPVFHTCHHVLSCMALPSLWSQPSQGKQPLNCNAKDIQIILKHLNMNPNFIYYIFCPKCYTLYPLETCQTQCLYKTTS</sequence>
<protein>
    <submittedName>
        <fullName evidence="2">Uncharacterized protein</fullName>
    </submittedName>
</protein>
<evidence type="ECO:0000313" key="2">
    <source>
        <dbReference type="EMBL" id="KNZ64486.1"/>
    </source>
</evidence>
<dbReference type="EMBL" id="LAVV01000255">
    <property type="protein sequence ID" value="KNZ64486.1"/>
    <property type="molecule type" value="Genomic_DNA"/>
</dbReference>
<dbReference type="OrthoDB" id="10674375at2759"/>
<organism evidence="2 3">
    <name type="scientific">Puccinia sorghi</name>
    <dbReference type="NCBI Taxonomy" id="27349"/>
    <lineage>
        <taxon>Eukaryota</taxon>
        <taxon>Fungi</taxon>
        <taxon>Dikarya</taxon>
        <taxon>Basidiomycota</taxon>
        <taxon>Pucciniomycotina</taxon>
        <taxon>Pucciniomycetes</taxon>
        <taxon>Pucciniales</taxon>
        <taxon>Pucciniaceae</taxon>
        <taxon>Puccinia</taxon>
    </lineage>
</organism>
<proteinExistence type="predicted"/>
<accession>A0A0L6VUU6</accession>
<dbReference type="Proteomes" id="UP000037035">
    <property type="component" value="Unassembled WGS sequence"/>
</dbReference>
<gene>
    <name evidence="2" type="ORF">VP01_1022g2</name>
</gene>
<evidence type="ECO:0000313" key="3">
    <source>
        <dbReference type="Proteomes" id="UP000037035"/>
    </source>
</evidence>
<feature type="transmembrane region" description="Helical" evidence="1">
    <location>
        <begin position="532"/>
        <end position="558"/>
    </location>
</feature>
<comment type="caution">
    <text evidence="2">The sequence shown here is derived from an EMBL/GenBank/DDBJ whole genome shotgun (WGS) entry which is preliminary data.</text>
</comment>
<evidence type="ECO:0000256" key="1">
    <source>
        <dbReference type="SAM" id="Phobius"/>
    </source>
</evidence>
<reference evidence="2 3" key="1">
    <citation type="submission" date="2015-08" db="EMBL/GenBank/DDBJ databases">
        <title>Next Generation Sequencing and Analysis of the Genome of Puccinia sorghi L Schw, the Causal Agent of Maize Common Rust.</title>
        <authorList>
            <person name="Rochi L."/>
            <person name="Burguener G."/>
            <person name="Darino M."/>
            <person name="Turjanski A."/>
            <person name="Kreff E."/>
            <person name="Dieguez M.J."/>
            <person name="Sacco F."/>
        </authorList>
    </citation>
    <scope>NUCLEOTIDE SEQUENCE [LARGE SCALE GENOMIC DNA]</scope>
    <source>
        <strain evidence="2 3">RO10H11247</strain>
    </source>
</reference>
<dbReference type="VEuPathDB" id="FungiDB:VP01_1022g2"/>
<keyword evidence="3" id="KW-1185">Reference proteome</keyword>
<feature type="transmembrane region" description="Helical" evidence="1">
    <location>
        <begin position="502"/>
        <end position="520"/>
    </location>
</feature>
<keyword evidence="1" id="KW-0472">Membrane</keyword>
<keyword evidence="1" id="KW-1133">Transmembrane helix</keyword>
<keyword evidence="1" id="KW-0812">Transmembrane</keyword>
<dbReference type="AlphaFoldDB" id="A0A0L6VUU6"/>
<name>A0A0L6VUU6_9BASI</name>